<comment type="caution">
    <text evidence="5">Lacks conserved residue(s) required for the propagation of feature annotation.</text>
</comment>
<dbReference type="CDD" id="cd00054">
    <property type="entry name" value="EGF_CA"/>
    <property type="match status" value="2"/>
</dbReference>
<dbReference type="PROSITE" id="PS01186">
    <property type="entry name" value="EGF_2"/>
    <property type="match status" value="1"/>
</dbReference>
<dbReference type="Gene3D" id="2.10.25.10">
    <property type="entry name" value="Laminin"/>
    <property type="match status" value="2"/>
</dbReference>
<dbReference type="PROSITE" id="PS50825">
    <property type="entry name" value="HYR"/>
    <property type="match status" value="1"/>
</dbReference>
<dbReference type="Proteomes" id="UP001164746">
    <property type="component" value="Chromosome 17"/>
</dbReference>
<evidence type="ECO:0000313" key="11">
    <source>
        <dbReference type="Proteomes" id="UP001164746"/>
    </source>
</evidence>
<evidence type="ECO:0000256" key="6">
    <source>
        <dbReference type="PROSITE-ProRule" id="PRU00302"/>
    </source>
</evidence>
<sequence length="289" mass="32161">MERRGTCLRISPCLNGGRCSNIPESYTCDCPEIWKGSRCENVVASCKSSPCHNEGSCVNKVEDFECHCSSGWDGKTCEEDVQPPILENCSANLIVNATEKTKLVVWAEPVFSDPMNSELRLSSNYESPQSVFPWGDFTITYAATKIKNGLCTECTFNISVRPTPCEPLKQPENGALLCNGWDNAYGTFCLVGCRSNFTIHPPNRYGNWLICGASGNWSSQAPDCSLNMEKEGDILAFHPSYTDFSFDECHNTTKLRQIFISEMTSHPDLSEFCQLYQACNDVNQVNVLC</sequence>
<dbReference type="PROSITE" id="PS50923">
    <property type="entry name" value="SUSHI"/>
    <property type="match status" value="1"/>
</dbReference>
<keyword evidence="6" id="KW-0768">Sushi</keyword>
<keyword evidence="4 5" id="KW-1015">Disulfide bond</keyword>
<evidence type="ECO:0000256" key="2">
    <source>
        <dbReference type="ARBA" id="ARBA00022729"/>
    </source>
</evidence>
<evidence type="ECO:0000259" key="9">
    <source>
        <dbReference type="PROSITE" id="PS50923"/>
    </source>
</evidence>
<evidence type="ECO:0000259" key="8">
    <source>
        <dbReference type="PROSITE" id="PS50825"/>
    </source>
</evidence>
<keyword evidence="1 5" id="KW-0245">EGF-like domain</keyword>
<dbReference type="SUPFAM" id="SSF57196">
    <property type="entry name" value="EGF/Laminin"/>
    <property type="match status" value="2"/>
</dbReference>
<dbReference type="PANTHER" id="PTHR12916:SF4">
    <property type="entry name" value="UNINFLATABLE, ISOFORM C"/>
    <property type="match status" value="1"/>
</dbReference>
<proteinExistence type="predicted"/>
<dbReference type="Pfam" id="PF02494">
    <property type="entry name" value="HYR"/>
    <property type="match status" value="1"/>
</dbReference>
<protein>
    <submittedName>
        <fullName evidence="10">FAT3-like protein</fullName>
    </submittedName>
</protein>
<feature type="domain" description="HYR" evidence="8">
    <location>
        <begin position="79"/>
        <end position="162"/>
    </location>
</feature>
<evidence type="ECO:0000256" key="4">
    <source>
        <dbReference type="ARBA" id="ARBA00023157"/>
    </source>
</evidence>
<dbReference type="PANTHER" id="PTHR12916">
    <property type="entry name" value="CYTOCHROME C OXIDASE POLYPEPTIDE VIC-2"/>
    <property type="match status" value="1"/>
</dbReference>
<keyword evidence="2" id="KW-0732">Signal</keyword>
<evidence type="ECO:0000256" key="5">
    <source>
        <dbReference type="PROSITE-ProRule" id="PRU00076"/>
    </source>
</evidence>
<dbReference type="InterPro" id="IPR000742">
    <property type="entry name" value="EGF"/>
</dbReference>
<feature type="domain" description="EGF-like" evidence="7">
    <location>
        <begin position="42"/>
        <end position="78"/>
    </location>
</feature>
<feature type="domain" description="EGF-like" evidence="7">
    <location>
        <begin position="3"/>
        <end position="40"/>
    </location>
</feature>
<accession>A0ABY7GFY7</accession>
<dbReference type="Gene3D" id="2.10.70.10">
    <property type="entry name" value="Complement Module, domain 1"/>
    <property type="match status" value="1"/>
</dbReference>
<dbReference type="InterPro" id="IPR001881">
    <property type="entry name" value="EGF-like_Ca-bd_dom"/>
</dbReference>
<dbReference type="PROSITE" id="PS00022">
    <property type="entry name" value="EGF_1"/>
    <property type="match status" value="2"/>
</dbReference>
<organism evidence="10 11">
    <name type="scientific">Mya arenaria</name>
    <name type="common">Soft-shell clam</name>
    <dbReference type="NCBI Taxonomy" id="6604"/>
    <lineage>
        <taxon>Eukaryota</taxon>
        <taxon>Metazoa</taxon>
        <taxon>Spiralia</taxon>
        <taxon>Lophotrochozoa</taxon>
        <taxon>Mollusca</taxon>
        <taxon>Bivalvia</taxon>
        <taxon>Autobranchia</taxon>
        <taxon>Heteroconchia</taxon>
        <taxon>Euheterodonta</taxon>
        <taxon>Imparidentia</taxon>
        <taxon>Neoheterodontei</taxon>
        <taxon>Myida</taxon>
        <taxon>Myoidea</taxon>
        <taxon>Myidae</taxon>
        <taxon>Mya</taxon>
    </lineage>
</organism>
<gene>
    <name evidence="10" type="ORF">MAR_034558</name>
</gene>
<feature type="domain" description="Sushi" evidence="9">
    <location>
        <begin position="163"/>
        <end position="226"/>
    </location>
</feature>
<dbReference type="SUPFAM" id="SSF57535">
    <property type="entry name" value="Complement control module/SCR domain"/>
    <property type="match status" value="1"/>
</dbReference>
<dbReference type="Pfam" id="PF00008">
    <property type="entry name" value="EGF"/>
    <property type="match status" value="2"/>
</dbReference>
<feature type="disulfide bond" evidence="5">
    <location>
        <begin position="30"/>
        <end position="39"/>
    </location>
</feature>
<dbReference type="InterPro" id="IPR000436">
    <property type="entry name" value="Sushi_SCR_CCP_dom"/>
</dbReference>
<keyword evidence="3" id="KW-0677">Repeat</keyword>
<evidence type="ECO:0000256" key="1">
    <source>
        <dbReference type="ARBA" id="ARBA00022536"/>
    </source>
</evidence>
<dbReference type="CDD" id="cd00033">
    <property type="entry name" value="CCP"/>
    <property type="match status" value="1"/>
</dbReference>
<evidence type="ECO:0000259" key="7">
    <source>
        <dbReference type="PROSITE" id="PS50026"/>
    </source>
</evidence>
<dbReference type="SMART" id="SM00181">
    <property type="entry name" value="EGF"/>
    <property type="match status" value="2"/>
</dbReference>
<reference evidence="10" key="1">
    <citation type="submission" date="2022-11" db="EMBL/GenBank/DDBJ databases">
        <title>Centuries of genome instability and evolution in soft-shell clam transmissible cancer (bioRxiv).</title>
        <authorList>
            <person name="Hart S.F.M."/>
            <person name="Yonemitsu M.A."/>
            <person name="Giersch R.M."/>
            <person name="Beal B.F."/>
            <person name="Arriagada G."/>
            <person name="Davis B.W."/>
            <person name="Ostrander E.A."/>
            <person name="Goff S.P."/>
            <person name="Metzger M.J."/>
        </authorList>
    </citation>
    <scope>NUCLEOTIDE SEQUENCE</scope>
    <source>
        <strain evidence="10">MELC-2E11</strain>
        <tissue evidence="10">Siphon/mantle</tissue>
    </source>
</reference>
<dbReference type="InterPro" id="IPR035976">
    <property type="entry name" value="Sushi/SCR/CCP_sf"/>
</dbReference>
<keyword evidence="11" id="KW-1185">Reference proteome</keyword>
<dbReference type="InterPro" id="IPR000152">
    <property type="entry name" value="EGF-type_Asp/Asn_hydroxyl_site"/>
</dbReference>
<dbReference type="PROSITE" id="PS00010">
    <property type="entry name" value="ASX_HYDROXYL"/>
    <property type="match status" value="2"/>
</dbReference>
<feature type="disulfide bond" evidence="5">
    <location>
        <begin position="68"/>
        <end position="77"/>
    </location>
</feature>
<dbReference type="EMBL" id="CP111028">
    <property type="protein sequence ID" value="WAR32016.1"/>
    <property type="molecule type" value="Genomic_DNA"/>
</dbReference>
<dbReference type="SMART" id="SM00179">
    <property type="entry name" value="EGF_CA"/>
    <property type="match status" value="2"/>
</dbReference>
<dbReference type="InterPro" id="IPR003410">
    <property type="entry name" value="HYR_dom"/>
</dbReference>
<name>A0ABY7GFY7_MYAAR</name>
<evidence type="ECO:0000313" key="10">
    <source>
        <dbReference type="EMBL" id="WAR32016.1"/>
    </source>
</evidence>
<evidence type="ECO:0000256" key="3">
    <source>
        <dbReference type="ARBA" id="ARBA00022737"/>
    </source>
</evidence>
<dbReference type="PROSITE" id="PS50026">
    <property type="entry name" value="EGF_3"/>
    <property type="match status" value="2"/>
</dbReference>